<dbReference type="EMBL" id="NRSD01000005">
    <property type="protein sequence ID" value="MBK1644351.1"/>
    <property type="molecule type" value="Genomic_DNA"/>
</dbReference>
<dbReference type="Proteomes" id="UP001138802">
    <property type="component" value="Unassembled WGS sequence"/>
</dbReference>
<evidence type="ECO:0000256" key="3">
    <source>
        <dbReference type="ARBA" id="ARBA00022598"/>
    </source>
</evidence>
<evidence type="ECO:0000256" key="8">
    <source>
        <dbReference type="HAMAP-Rule" id="MF_00158"/>
    </source>
</evidence>
<name>A0A9X0WGZ1_9GAMM</name>
<feature type="binding site" evidence="8">
    <location>
        <position position="155"/>
    </location>
    <ligand>
        <name>(R)-pantoate</name>
        <dbReference type="ChEBI" id="CHEBI:15980"/>
    </ligand>
</feature>
<feature type="binding site" evidence="8">
    <location>
        <position position="61"/>
    </location>
    <ligand>
        <name>beta-alanine</name>
        <dbReference type="ChEBI" id="CHEBI:57966"/>
    </ligand>
</feature>
<evidence type="ECO:0000256" key="1">
    <source>
        <dbReference type="ARBA" id="ARBA00004990"/>
    </source>
</evidence>
<keyword evidence="4 8" id="KW-0566">Pantothenate biosynthesis</keyword>
<dbReference type="InterPro" id="IPR014729">
    <property type="entry name" value="Rossmann-like_a/b/a_fold"/>
</dbReference>
<dbReference type="GO" id="GO:0005524">
    <property type="term" value="F:ATP binding"/>
    <property type="evidence" value="ECO:0007669"/>
    <property type="project" value="UniProtKB-KW"/>
</dbReference>
<keyword evidence="10" id="KW-1185">Reference proteome</keyword>
<dbReference type="GO" id="GO:0005829">
    <property type="term" value="C:cytosol"/>
    <property type="evidence" value="ECO:0007669"/>
    <property type="project" value="TreeGrafter"/>
</dbReference>
<evidence type="ECO:0000256" key="2">
    <source>
        <dbReference type="ARBA" id="ARBA00009256"/>
    </source>
</evidence>
<dbReference type="PANTHER" id="PTHR21299">
    <property type="entry name" value="CYTIDYLATE KINASE/PANTOATE-BETA-ALANINE LIGASE"/>
    <property type="match status" value="1"/>
</dbReference>
<comment type="caution">
    <text evidence="9">The sequence shown here is derived from an EMBL/GenBank/DDBJ whole genome shotgun (WGS) entry which is preliminary data.</text>
</comment>
<dbReference type="SUPFAM" id="SSF52374">
    <property type="entry name" value="Nucleotidylyl transferase"/>
    <property type="match status" value="1"/>
</dbReference>
<dbReference type="InterPro" id="IPR004821">
    <property type="entry name" value="Cyt_trans-like"/>
</dbReference>
<dbReference type="Pfam" id="PF02569">
    <property type="entry name" value="Pantoate_ligase"/>
    <property type="match status" value="1"/>
</dbReference>
<dbReference type="NCBIfam" id="TIGR00018">
    <property type="entry name" value="panC"/>
    <property type="match status" value="1"/>
</dbReference>
<comment type="catalytic activity">
    <reaction evidence="7 8">
        <text>(R)-pantoate + beta-alanine + ATP = (R)-pantothenate + AMP + diphosphate + H(+)</text>
        <dbReference type="Rhea" id="RHEA:10912"/>
        <dbReference type="ChEBI" id="CHEBI:15378"/>
        <dbReference type="ChEBI" id="CHEBI:15980"/>
        <dbReference type="ChEBI" id="CHEBI:29032"/>
        <dbReference type="ChEBI" id="CHEBI:30616"/>
        <dbReference type="ChEBI" id="CHEBI:33019"/>
        <dbReference type="ChEBI" id="CHEBI:57966"/>
        <dbReference type="ChEBI" id="CHEBI:456215"/>
        <dbReference type="EC" id="6.3.2.1"/>
    </reaction>
</comment>
<dbReference type="HAMAP" id="MF_00158">
    <property type="entry name" value="PanC"/>
    <property type="match status" value="1"/>
</dbReference>
<dbReference type="InterPro" id="IPR042176">
    <property type="entry name" value="Pantoate_ligase_C"/>
</dbReference>
<dbReference type="Gene3D" id="3.30.1300.10">
    <property type="entry name" value="Pantoate-beta-alanine ligase, C-terminal domain"/>
    <property type="match status" value="1"/>
</dbReference>
<organism evidence="9 10">
    <name type="scientific">Thiocapsa imhoffii</name>
    <dbReference type="NCBI Taxonomy" id="382777"/>
    <lineage>
        <taxon>Bacteria</taxon>
        <taxon>Pseudomonadati</taxon>
        <taxon>Pseudomonadota</taxon>
        <taxon>Gammaproteobacteria</taxon>
        <taxon>Chromatiales</taxon>
        <taxon>Chromatiaceae</taxon>
        <taxon>Thiocapsa</taxon>
    </lineage>
</organism>
<evidence type="ECO:0000256" key="4">
    <source>
        <dbReference type="ARBA" id="ARBA00022655"/>
    </source>
</evidence>
<feature type="binding site" evidence="8">
    <location>
        <begin position="149"/>
        <end position="152"/>
    </location>
    <ligand>
        <name>ATP</name>
        <dbReference type="ChEBI" id="CHEBI:30616"/>
    </ligand>
</feature>
<feature type="binding site" evidence="8">
    <location>
        <position position="61"/>
    </location>
    <ligand>
        <name>(R)-pantoate</name>
        <dbReference type="ChEBI" id="CHEBI:15980"/>
    </ligand>
</feature>
<dbReference type="CDD" id="cd00560">
    <property type="entry name" value="PanC"/>
    <property type="match status" value="1"/>
</dbReference>
<comment type="similarity">
    <text evidence="2 8">Belongs to the pantothenate synthetase family.</text>
</comment>
<dbReference type="GO" id="GO:0015940">
    <property type="term" value="P:pantothenate biosynthetic process"/>
    <property type="evidence" value="ECO:0007669"/>
    <property type="project" value="UniProtKB-UniRule"/>
</dbReference>
<comment type="subcellular location">
    <subcellularLocation>
        <location evidence="8">Cytoplasm</location>
    </subcellularLocation>
</comment>
<feature type="active site" description="Proton donor" evidence="8">
    <location>
        <position position="37"/>
    </location>
</feature>
<evidence type="ECO:0000313" key="10">
    <source>
        <dbReference type="Proteomes" id="UP001138802"/>
    </source>
</evidence>
<feature type="binding site" evidence="8">
    <location>
        <begin position="30"/>
        <end position="37"/>
    </location>
    <ligand>
        <name>ATP</name>
        <dbReference type="ChEBI" id="CHEBI:30616"/>
    </ligand>
</feature>
<feature type="binding site" evidence="8">
    <location>
        <position position="178"/>
    </location>
    <ligand>
        <name>ATP</name>
        <dbReference type="ChEBI" id="CHEBI:30616"/>
    </ligand>
</feature>
<evidence type="ECO:0000256" key="7">
    <source>
        <dbReference type="ARBA" id="ARBA00048258"/>
    </source>
</evidence>
<dbReference type="RefSeq" id="WP_200387153.1">
    <property type="nucleotide sequence ID" value="NZ_NRSD01000005.1"/>
</dbReference>
<dbReference type="InterPro" id="IPR003721">
    <property type="entry name" value="Pantoate_ligase"/>
</dbReference>
<comment type="subunit">
    <text evidence="8">Homodimer.</text>
</comment>
<sequence length="288" mass="30900">MEMIELVERLRARIGAWRAAGARVAFVPTMGNLHDGHLALVEAARAQAERVVVSVFVNPLQFGPKEDLAAYPRTLERDCERLAEGGCDLVFVPAVASVYPRGSAAQTIVEVPGLSDVLCGASRPGHFRGVATVVCKLFNMVQPDLACFGEKDFQQLLVIRRMVEDLAMPVQILAVPTVREADGLAMSSRNGYLTASERALAPTLYRVLCAARDALQTGLPVARVEQQACADLRAAGLLPDYVAVRAAADLRTVTATDAELVILAAARLGHARLIDNLRLRRDPPGGAA</sequence>
<comment type="function">
    <text evidence="8">Catalyzes the condensation of pantoate with beta-alanine in an ATP-dependent reaction via a pantoyl-adenylate intermediate.</text>
</comment>
<dbReference type="GO" id="GO:0004592">
    <property type="term" value="F:pantoate-beta-alanine ligase activity"/>
    <property type="evidence" value="ECO:0007669"/>
    <property type="project" value="UniProtKB-UniRule"/>
</dbReference>
<comment type="miscellaneous">
    <text evidence="8">The reaction proceeds by a bi uni uni bi ping pong mechanism.</text>
</comment>
<keyword evidence="5 8" id="KW-0547">Nucleotide-binding</keyword>
<feature type="binding site" evidence="8">
    <location>
        <begin position="186"/>
        <end position="189"/>
    </location>
    <ligand>
        <name>ATP</name>
        <dbReference type="ChEBI" id="CHEBI:30616"/>
    </ligand>
</feature>
<evidence type="ECO:0000256" key="5">
    <source>
        <dbReference type="ARBA" id="ARBA00022741"/>
    </source>
</evidence>
<keyword evidence="3 8" id="KW-0436">Ligase</keyword>
<accession>A0A9X0WGZ1</accession>
<protein>
    <recommendedName>
        <fullName evidence="8">Pantothenate synthetase</fullName>
        <shortName evidence="8">PS</shortName>
        <ecNumber evidence="8">6.3.2.1</ecNumber>
    </recommendedName>
    <alternativeName>
        <fullName evidence="8">Pantoate--beta-alanine ligase</fullName>
    </alternativeName>
    <alternativeName>
        <fullName evidence="8">Pantoate-activating enzyme</fullName>
    </alternativeName>
</protein>
<dbReference type="PANTHER" id="PTHR21299:SF1">
    <property type="entry name" value="PANTOATE--BETA-ALANINE LIGASE"/>
    <property type="match status" value="1"/>
</dbReference>
<dbReference type="AlphaFoldDB" id="A0A9X0WGZ1"/>
<dbReference type="Gene3D" id="3.40.50.620">
    <property type="entry name" value="HUPs"/>
    <property type="match status" value="1"/>
</dbReference>
<evidence type="ECO:0000313" key="9">
    <source>
        <dbReference type="EMBL" id="MBK1644351.1"/>
    </source>
</evidence>
<keyword evidence="6 8" id="KW-0067">ATP-binding</keyword>
<keyword evidence="8" id="KW-0963">Cytoplasm</keyword>
<proteinExistence type="inferred from homology"/>
<reference evidence="9 10" key="1">
    <citation type="journal article" date="2020" name="Microorganisms">
        <title>Osmotic Adaptation and Compatible Solute Biosynthesis of Phototrophic Bacteria as Revealed from Genome Analyses.</title>
        <authorList>
            <person name="Imhoff J.F."/>
            <person name="Rahn T."/>
            <person name="Kunzel S."/>
            <person name="Keller A."/>
            <person name="Neulinger S.C."/>
        </authorList>
    </citation>
    <scope>NUCLEOTIDE SEQUENCE [LARGE SCALE GENOMIC DNA]</scope>
    <source>
        <strain evidence="9 10">DSM 21303</strain>
    </source>
</reference>
<dbReference type="NCBIfam" id="TIGR00125">
    <property type="entry name" value="cyt_tran_rel"/>
    <property type="match status" value="1"/>
</dbReference>
<comment type="pathway">
    <text evidence="1 8">Cofactor biosynthesis; (R)-pantothenate biosynthesis; (R)-pantothenate from (R)-pantoate and beta-alanine: step 1/1.</text>
</comment>
<dbReference type="FunFam" id="3.40.50.620:FF:000013">
    <property type="entry name" value="Pantothenate synthetase"/>
    <property type="match status" value="1"/>
</dbReference>
<dbReference type="EC" id="6.3.2.1" evidence="8"/>
<evidence type="ECO:0000256" key="6">
    <source>
        <dbReference type="ARBA" id="ARBA00022840"/>
    </source>
</evidence>
<gene>
    <name evidence="8" type="primary">panC</name>
    <name evidence="9" type="ORF">CKO25_06720</name>
</gene>